<organism evidence="10 11">
    <name type="scientific">Suillus subaureus</name>
    <dbReference type="NCBI Taxonomy" id="48587"/>
    <lineage>
        <taxon>Eukaryota</taxon>
        <taxon>Fungi</taxon>
        <taxon>Dikarya</taxon>
        <taxon>Basidiomycota</taxon>
        <taxon>Agaricomycotina</taxon>
        <taxon>Agaricomycetes</taxon>
        <taxon>Agaricomycetidae</taxon>
        <taxon>Boletales</taxon>
        <taxon>Suillineae</taxon>
        <taxon>Suillaceae</taxon>
        <taxon>Suillus</taxon>
    </lineage>
</organism>
<dbReference type="OrthoDB" id="9991235at2759"/>
<dbReference type="GO" id="GO:0004639">
    <property type="term" value="F:phosphoribosylaminoimidazolesuccinocarboxamide synthase activity"/>
    <property type="evidence" value="ECO:0007669"/>
    <property type="project" value="UniProtKB-EC"/>
</dbReference>
<name>A0A9P7E851_9AGAM</name>
<dbReference type="PANTHER" id="PTHR43700:SF1">
    <property type="entry name" value="PHOSPHORIBOSYLAMINOIMIDAZOLE-SUCCINOCARBOXAMIDE SYNTHASE"/>
    <property type="match status" value="1"/>
</dbReference>
<dbReference type="GO" id="GO:0005524">
    <property type="term" value="F:ATP binding"/>
    <property type="evidence" value="ECO:0007669"/>
    <property type="project" value="UniProtKB-KW"/>
</dbReference>
<protein>
    <recommendedName>
        <fullName evidence="3">Phosphoribosylaminoimidazole-succinocarboxamide synthase</fullName>
        <ecNumber evidence="2">6.3.2.6</ecNumber>
    </recommendedName>
    <alternativeName>
        <fullName evidence="8">SAICAR synthetase</fullName>
    </alternativeName>
</protein>
<dbReference type="RefSeq" id="XP_041191135.1">
    <property type="nucleotide sequence ID" value="XM_041338470.1"/>
</dbReference>
<evidence type="ECO:0000256" key="6">
    <source>
        <dbReference type="ARBA" id="ARBA00022755"/>
    </source>
</evidence>
<keyword evidence="11" id="KW-1185">Reference proteome</keyword>
<dbReference type="InterPro" id="IPR028923">
    <property type="entry name" value="SAICAR_synt/ADE2_N"/>
</dbReference>
<reference evidence="10" key="1">
    <citation type="journal article" date="2020" name="New Phytol.">
        <title>Comparative genomics reveals dynamic genome evolution in host specialist ectomycorrhizal fungi.</title>
        <authorList>
            <person name="Lofgren L.A."/>
            <person name="Nguyen N.H."/>
            <person name="Vilgalys R."/>
            <person name="Ruytinx J."/>
            <person name="Liao H.L."/>
            <person name="Branco S."/>
            <person name="Kuo A."/>
            <person name="LaButti K."/>
            <person name="Lipzen A."/>
            <person name="Andreopoulos W."/>
            <person name="Pangilinan J."/>
            <person name="Riley R."/>
            <person name="Hundley H."/>
            <person name="Na H."/>
            <person name="Barry K."/>
            <person name="Grigoriev I.V."/>
            <person name="Stajich J.E."/>
            <person name="Kennedy P.G."/>
        </authorList>
    </citation>
    <scope>NUCLEOTIDE SEQUENCE</scope>
    <source>
        <strain evidence="10">MN1</strain>
    </source>
</reference>
<evidence type="ECO:0000256" key="7">
    <source>
        <dbReference type="ARBA" id="ARBA00022840"/>
    </source>
</evidence>
<proteinExistence type="predicted"/>
<dbReference type="SUPFAM" id="SSF56104">
    <property type="entry name" value="SAICAR synthase-like"/>
    <property type="match status" value="1"/>
</dbReference>
<dbReference type="AlphaFoldDB" id="A0A9P7E851"/>
<evidence type="ECO:0000256" key="1">
    <source>
        <dbReference type="ARBA" id="ARBA00004672"/>
    </source>
</evidence>
<sequence>MDLPDPQLLSRGKVRDIYATSSPDHLLFVATERISVYDVILNSVRGSLNSFLPDFMCFASRISQARANSSQASRCSGFEKLTHIIPNHLVTVQQYREQLEERLAKVLVPMEAIIIHRDDFVNRAEQGTHDENISPEKSAQPIGQDLFGRIQAASLQPWTTAAEYAESCGLILIYTKFEFGLVTSAFVGKDKLILMGKYEPDQGQSSFDKQYVRNALTAAGYTKG</sequence>
<evidence type="ECO:0000313" key="10">
    <source>
        <dbReference type="EMBL" id="KAG1813261.1"/>
    </source>
</evidence>
<evidence type="ECO:0000259" key="9">
    <source>
        <dbReference type="Pfam" id="PF01259"/>
    </source>
</evidence>
<dbReference type="GO" id="GO:0005737">
    <property type="term" value="C:cytoplasm"/>
    <property type="evidence" value="ECO:0007669"/>
    <property type="project" value="TreeGrafter"/>
</dbReference>
<dbReference type="EC" id="6.3.2.6" evidence="2"/>
<keyword evidence="5" id="KW-0547">Nucleotide-binding</keyword>
<dbReference type="Pfam" id="PF01259">
    <property type="entry name" value="SAICAR_synt"/>
    <property type="match status" value="1"/>
</dbReference>
<keyword evidence="6" id="KW-0658">Purine biosynthesis</keyword>
<keyword evidence="4" id="KW-0436">Ligase</keyword>
<evidence type="ECO:0000313" key="11">
    <source>
        <dbReference type="Proteomes" id="UP000807769"/>
    </source>
</evidence>
<evidence type="ECO:0000256" key="5">
    <source>
        <dbReference type="ARBA" id="ARBA00022741"/>
    </source>
</evidence>
<dbReference type="PANTHER" id="PTHR43700">
    <property type="entry name" value="PHOSPHORIBOSYLAMINOIMIDAZOLE-SUCCINOCARBOXAMIDE SYNTHASE"/>
    <property type="match status" value="1"/>
</dbReference>
<comment type="caution">
    <text evidence="10">The sequence shown here is derived from an EMBL/GenBank/DDBJ whole genome shotgun (WGS) entry which is preliminary data.</text>
</comment>
<comment type="pathway">
    <text evidence="1">Purine metabolism; IMP biosynthesis via de novo pathway; 5-amino-1-(5-phospho-D-ribosyl)imidazole-4-carboxamide from 5-amino-1-(5-phospho-D-ribosyl)imidazole-4-carboxylate: step 1/2.</text>
</comment>
<evidence type="ECO:0000256" key="2">
    <source>
        <dbReference type="ARBA" id="ARBA00012217"/>
    </source>
</evidence>
<dbReference type="GO" id="GO:0006189">
    <property type="term" value="P:'de novo' IMP biosynthetic process"/>
    <property type="evidence" value="ECO:0007669"/>
    <property type="project" value="TreeGrafter"/>
</dbReference>
<gene>
    <name evidence="10" type="ORF">BJ212DRAFT_1447928</name>
</gene>
<keyword evidence="7" id="KW-0067">ATP-binding</keyword>
<feature type="domain" description="SAICAR synthetase/ADE2 N-terminal" evidence="9">
    <location>
        <begin position="9"/>
        <end position="218"/>
    </location>
</feature>
<dbReference type="Gene3D" id="3.30.200.20">
    <property type="entry name" value="Phosphorylase Kinase, domain 1"/>
    <property type="match status" value="1"/>
</dbReference>
<dbReference type="Gene3D" id="3.30.470.20">
    <property type="entry name" value="ATP-grasp fold, B domain"/>
    <property type="match status" value="1"/>
</dbReference>
<dbReference type="EMBL" id="JABBWG010000024">
    <property type="protein sequence ID" value="KAG1813261.1"/>
    <property type="molecule type" value="Genomic_DNA"/>
</dbReference>
<evidence type="ECO:0000256" key="3">
    <source>
        <dbReference type="ARBA" id="ARBA00016460"/>
    </source>
</evidence>
<dbReference type="Proteomes" id="UP000807769">
    <property type="component" value="Unassembled WGS sequence"/>
</dbReference>
<evidence type="ECO:0000256" key="4">
    <source>
        <dbReference type="ARBA" id="ARBA00022598"/>
    </source>
</evidence>
<evidence type="ECO:0000256" key="8">
    <source>
        <dbReference type="ARBA" id="ARBA00030409"/>
    </source>
</evidence>
<accession>A0A9P7E851</accession>
<dbReference type="GeneID" id="64632486"/>